<dbReference type="OrthoDB" id="2017974at2759"/>
<dbReference type="InterPro" id="IPR011990">
    <property type="entry name" value="TPR-like_helical_dom_sf"/>
</dbReference>
<feature type="compositionally biased region" description="Polar residues" evidence="1">
    <location>
        <begin position="68"/>
        <end position="106"/>
    </location>
</feature>
<dbReference type="EMBL" id="JAEUBG010004133">
    <property type="protein sequence ID" value="KAH3681966.1"/>
    <property type="molecule type" value="Genomic_DNA"/>
</dbReference>
<dbReference type="SUPFAM" id="SSF48452">
    <property type="entry name" value="TPR-like"/>
    <property type="match status" value="1"/>
</dbReference>
<proteinExistence type="predicted"/>
<keyword evidence="2" id="KW-0812">Transmembrane</keyword>
<accession>A0A9P8TKT3</accession>
<dbReference type="InterPro" id="IPR002716">
    <property type="entry name" value="PIN_dom"/>
</dbReference>
<reference evidence="4" key="2">
    <citation type="submission" date="2021-01" db="EMBL/GenBank/DDBJ databases">
        <authorList>
            <person name="Schikora-Tamarit M.A."/>
        </authorList>
    </citation>
    <scope>NUCLEOTIDE SEQUENCE</scope>
    <source>
        <strain evidence="4">CBS2887</strain>
    </source>
</reference>
<dbReference type="SMART" id="SM00670">
    <property type="entry name" value="PINc"/>
    <property type="match status" value="1"/>
</dbReference>
<reference evidence="4" key="1">
    <citation type="journal article" date="2021" name="Open Biol.">
        <title>Shared evolutionary footprints suggest mitochondrial oxidative damage underlies multiple complex I losses in fungi.</title>
        <authorList>
            <person name="Schikora-Tamarit M.A."/>
            <person name="Marcet-Houben M."/>
            <person name="Nosek J."/>
            <person name="Gabaldon T."/>
        </authorList>
    </citation>
    <scope>NUCLEOTIDE SEQUENCE</scope>
    <source>
        <strain evidence="4">CBS2887</strain>
    </source>
</reference>
<dbReference type="InterPro" id="IPR029060">
    <property type="entry name" value="PIN-like_dom_sf"/>
</dbReference>
<protein>
    <recommendedName>
        <fullName evidence="3">PIN domain-containing protein</fullName>
    </recommendedName>
</protein>
<name>A0A9P8TKT3_WICPI</name>
<comment type="caution">
    <text evidence="4">The sequence shown here is derived from an EMBL/GenBank/DDBJ whole genome shotgun (WGS) entry which is preliminary data.</text>
</comment>
<feature type="domain" description="PIN" evidence="3">
    <location>
        <begin position="767"/>
        <end position="909"/>
    </location>
</feature>
<feature type="transmembrane region" description="Helical" evidence="2">
    <location>
        <begin position="536"/>
        <end position="557"/>
    </location>
</feature>
<dbReference type="Pfam" id="PF13638">
    <property type="entry name" value="PIN_4"/>
    <property type="match status" value="1"/>
</dbReference>
<feature type="compositionally biased region" description="Low complexity" evidence="1">
    <location>
        <begin position="54"/>
        <end position="67"/>
    </location>
</feature>
<dbReference type="GO" id="GO:0004540">
    <property type="term" value="F:RNA nuclease activity"/>
    <property type="evidence" value="ECO:0007669"/>
    <property type="project" value="UniProtKB-ARBA"/>
</dbReference>
<evidence type="ECO:0000256" key="1">
    <source>
        <dbReference type="SAM" id="MobiDB-lite"/>
    </source>
</evidence>
<keyword evidence="2" id="KW-1133">Transmembrane helix</keyword>
<dbReference type="AlphaFoldDB" id="A0A9P8TKT3"/>
<dbReference type="SUPFAM" id="SSF88723">
    <property type="entry name" value="PIN domain-like"/>
    <property type="match status" value="1"/>
</dbReference>
<evidence type="ECO:0000313" key="5">
    <source>
        <dbReference type="Proteomes" id="UP000774326"/>
    </source>
</evidence>
<dbReference type="Proteomes" id="UP000774326">
    <property type="component" value="Unassembled WGS sequence"/>
</dbReference>
<evidence type="ECO:0000313" key="4">
    <source>
        <dbReference type="EMBL" id="KAH3681966.1"/>
    </source>
</evidence>
<evidence type="ECO:0000259" key="3">
    <source>
        <dbReference type="SMART" id="SM00670"/>
    </source>
</evidence>
<keyword evidence="2" id="KW-0472">Membrane</keyword>
<gene>
    <name evidence="4" type="ORF">WICPIJ_007069</name>
</gene>
<sequence>MSLNNLEPTIKQKRQHSNSNNVNDTVPLKRSSNRLQTYANDDYQPIPTPPAQAPPSSSNFSSTAFNPQQSNMLPSSAGTQQTDLQSSQNAYSLPGSSSSRTGQQHEQLIDPKSSHSSSDRSIQNAPASVPAPAISREEQRLIANLQEIYKVIIKNENELISSCAAITNSNAQQPMDLSNVDMSKLWVLYNLNMNLLNHYLDFIIQSLNSSNINSGLQIIKIYRILKRLWIYGVVTFLDVLKNIISLFIEHDICSNFISHAFNILTSLLSVTNLNSDSWIYERLGDLSRMAIALYPSKFIDWKLSSEFWYLQSIKLQYGNGKTYYHISTVQSDSLDALVSLGKSAFCHDIFIPSNQYMDMVLVNILNRNTFNYSQYPIIDFIQINKDSISNQLSQYDLFKSILIFLKKFGVDPNENDELFFTRFPNHAVLEDFAKARNPNYENKALFWFQKSSSFAIVNILQMCGFGNYLNPFAKLFGLVKCINMKKTTKRTNNGNNPVDEANLIPDSEWSEAEWEANSVMHLNRTTVYLSMKMFEIYLAGPIVVGLPYTLIMLYFLISVGETMKEHPNSIPFFSKFIPRIIPLNMLIDYLNTLLNYYKVKYNNHEPLDPSLWVQLQKFNSNETLSEVWKCWGTLWFDKISKKDTYDDYSQVGLSNQDDLINYPTYGELYDSNLNSDRMLRVLTCALYIADNFEFGLKRDGSKFGTNITTTFTSEEMFQLNFEPLDLSRNYIHEPVSGNYNQFFQSGADESLVEDEQSDNSDVNLNEYHIVFDSNIWVKHCGKIYKCLKSKIFSNIIPLIIFQELRSLRNSKDISISECSTRCVITLRQLFNEFAIKAINLKGDYVLNINDLKDFEENNEIFKTNNIDDLIIQSIINKNQREFMSINDPTVVKFRRKPTILITDDKNLRIKCKMLNVDSFSATWFWENMNKISNGKCNN</sequence>
<organism evidence="4 5">
    <name type="scientific">Wickerhamomyces pijperi</name>
    <name type="common">Yeast</name>
    <name type="synonym">Pichia pijperi</name>
    <dbReference type="NCBI Taxonomy" id="599730"/>
    <lineage>
        <taxon>Eukaryota</taxon>
        <taxon>Fungi</taxon>
        <taxon>Dikarya</taxon>
        <taxon>Ascomycota</taxon>
        <taxon>Saccharomycotina</taxon>
        <taxon>Saccharomycetes</taxon>
        <taxon>Phaffomycetales</taxon>
        <taxon>Wickerhamomycetaceae</taxon>
        <taxon>Wickerhamomyces</taxon>
    </lineage>
</organism>
<keyword evidence="5" id="KW-1185">Reference proteome</keyword>
<feature type="region of interest" description="Disordered" evidence="1">
    <location>
        <begin position="1"/>
        <end position="130"/>
    </location>
</feature>
<dbReference type="Gene3D" id="3.40.50.1010">
    <property type="entry name" value="5'-nuclease"/>
    <property type="match status" value="1"/>
</dbReference>
<evidence type="ECO:0000256" key="2">
    <source>
        <dbReference type="SAM" id="Phobius"/>
    </source>
</evidence>